<dbReference type="KEGG" id="rop:ROP_35990"/>
<name>C1B843_RHOOB</name>
<gene>
    <name evidence="2" type="ordered locus">ROP_35990</name>
</gene>
<accession>C1B843</accession>
<organism evidence="2 3">
    <name type="scientific">Rhodococcus opacus (strain B4)</name>
    <dbReference type="NCBI Taxonomy" id="632772"/>
    <lineage>
        <taxon>Bacteria</taxon>
        <taxon>Bacillati</taxon>
        <taxon>Actinomycetota</taxon>
        <taxon>Actinomycetes</taxon>
        <taxon>Mycobacteriales</taxon>
        <taxon>Nocardiaceae</taxon>
        <taxon>Rhodococcus</taxon>
    </lineage>
</organism>
<dbReference type="HOGENOM" id="CLU_3047437_0_0_11"/>
<dbReference type="Proteomes" id="UP000002212">
    <property type="component" value="Chromosome"/>
</dbReference>
<dbReference type="AlphaFoldDB" id="C1B843"/>
<proteinExistence type="predicted"/>
<reference evidence="2 3" key="1">
    <citation type="submission" date="2009-03" db="EMBL/GenBank/DDBJ databases">
        <title>Comparison of the complete genome sequences of Rhodococcus erythropolis PR4 and Rhodococcus opacus B4.</title>
        <authorList>
            <person name="Takarada H."/>
            <person name="Sekine M."/>
            <person name="Hosoyama A."/>
            <person name="Yamada R."/>
            <person name="Fujisawa T."/>
            <person name="Omata S."/>
            <person name="Shimizu A."/>
            <person name="Tsukatani N."/>
            <person name="Tanikawa S."/>
            <person name="Fujita N."/>
            <person name="Harayama S."/>
        </authorList>
    </citation>
    <scope>NUCLEOTIDE SEQUENCE [LARGE SCALE GENOMIC DNA]</scope>
    <source>
        <strain evidence="2 3">B4</strain>
    </source>
</reference>
<dbReference type="RefSeq" id="WP_012690785.1">
    <property type="nucleotide sequence ID" value="NC_012522.1"/>
</dbReference>
<dbReference type="EMBL" id="AP011115">
    <property type="protein sequence ID" value="BAH51846.1"/>
    <property type="molecule type" value="Genomic_DNA"/>
</dbReference>
<sequence length="54" mass="6009">MAQPTDAQIAAARGMVKIDRKLGRSSKPEVVELARRRTSRETDPRQPNHPARAS</sequence>
<feature type="region of interest" description="Disordered" evidence="1">
    <location>
        <begin position="20"/>
        <end position="54"/>
    </location>
</feature>
<protein>
    <submittedName>
        <fullName evidence="2">Uncharacterized protein</fullName>
    </submittedName>
</protein>
<evidence type="ECO:0000313" key="2">
    <source>
        <dbReference type="EMBL" id="BAH51846.1"/>
    </source>
</evidence>
<evidence type="ECO:0000256" key="1">
    <source>
        <dbReference type="SAM" id="MobiDB-lite"/>
    </source>
</evidence>
<feature type="compositionally biased region" description="Basic and acidic residues" evidence="1">
    <location>
        <begin position="20"/>
        <end position="46"/>
    </location>
</feature>
<evidence type="ECO:0000313" key="3">
    <source>
        <dbReference type="Proteomes" id="UP000002212"/>
    </source>
</evidence>